<keyword evidence="4" id="KW-1185">Reference proteome</keyword>
<dbReference type="RefSeq" id="XP_002950803.1">
    <property type="nucleotide sequence ID" value="XM_002950757.1"/>
</dbReference>
<feature type="coiled-coil region" evidence="1">
    <location>
        <begin position="10"/>
        <end position="70"/>
    </location>
</feature>
<protein>
    <submittedName>
        <fullName evidence="3">Uncharacterized protein</fullName>
    </submittedName>
</protein>
<evidence type="ECO:0000313" key="4">
    <source>
        <dbReference type="Proteomes" id="UP000001058"/>
    </source>
</evidence>
<feature type="compositionally biased region" description="Low complexity" evidence="2">
    <location>
        <begin position="164"/>
        <end position="174"/>
    </location>
</feature>
<sequence length="183" mass="19029">MAAPVLKIEIDELTNSIQHLERSNRELKELLQTDPDPEYRLAIGENITTIAKKRARVAALEEELRRLTGEEYESDAVALPVADEVLCSEDAASRPASTAGPDGMQIEDYQRRTHAAEPTADNMELDPATGMASAAGSSGSAGAGASTEPTTLVARCAGVSVAADPQPAAATDTGPGSGAGVWL</sequence>
<dbReference type="eggNOG" id="ENOG502SCGX">
    <property type="taxonomic scope" value="Eukaryota"/>
</dbReference>
<dbReference type="GO" id="GO:0070682">
    <property type="term" value="P:proteasome regulatory particle assembly"/>
    <property type="evidence" value="ECO:0007669"/>
    <property type="project" value="InterPro"/>
</dbReference>
<accession>D8TWW4</accession>
<dbReference type="GeneID" id="9618407"/>
<dbReference type="AlphaFoldDB" id="D8TWW4"/>
<evidence type="ECO:0000256" key="1">
    <source>
        <dbReference type="SAM" id="Coils"/>
    </source>
</evidence>
<feature type="region of interest" description="Disordered" evidence="2">
    <location>
        <begin position="114"/>
        <end position="148"/>
    </location>
</feature>
<dbReference type="GO" id="GO:0030674">
    <property type="term" value="F:protein-macromolecule adaptor activity"/>
    <property type="evidence" value="ECO:0007669"/>
    <property type="project" value="TreeGrafter"/>
</dbReference>
<dbReference type="InterPro" id="IPR038966">
    <property type="entry name" value="TMA17"/>
</dbReference>
<evidence type="ECO:0000313" key="3">
    <source>
        <dbReference type="EMBL" id="EFJ48118.1"/>
    </source>
</evidence>
<proteinExistence type="predicted"/>
<dbReference type="PANTHER" id="PTHR40422:SF1">
    <property type="entry name" value="TRANSLATION MACHINERY-ASSOCIATED PROTEIN 17"/>
    <property type="match status" value="1"/>
</dbReference>
<dbReference type="OrthoDB" id="548474at2759"/>
<dbReference type="Proteomes" id="UP000001058">
    <property type="component" value="Unassembled WGS sequence"/>
</dbReference>
<organism evidence="4">
    <name type="scientific">Volvox carteri f. nagariensis</name>
    <dbReference type="NCBI Taxonomy" id="3068"/>
    <lineage>
        <taxon>Eukaryota</taxon>
        <taxon>Viridiplantae</taxon>
        <taxon>Chlorophyta</taxon>
        <taxon>core chlorophytes</taxon>
        <taxon>Chlorophyceae</taxon>
        <taxon>CS clade</taxon>
        <taxon>Chlamydomonadales</taxon>
        <taxon>Volvocaceae</taxon>
        <taxon>Volvox</taxon>
    </lineage>
</organism>
<name>D8TWW4_VOLCA</name>
<dbReference type="KEGG" id="vcn:VOLCADRAFT_91371"/>
<gene>
    <name evidence="3" type="ORF">VOLCADRAFT_91371</name>
</gene>
<keyword evidence="1" id="KW-0175">Coiled coil</keyword>
<dbReference type="STRING" id="3068.D8TWW4"/>
<reference evidence="3 4" key="1">
    <citation type="journal article" date="2010" name="Science">
        <title>Genomic analysis of organismal complexity in the multicellular green alga Volvox carteri.</title>
        <authorList>
            <person name="Prochnik S.E."/>
            <person name="Umen J."/>
            <person name="Nedelcu A.M."/>
            <person name="Hallmann A."/>
            <person name="Miller S.M."/>
            <person name="Nishii I."/>
            <person name="Ferris P."/>
            <person name="Kuo A."/>
            <person name="Mitros T."/>
            <person name="Fritz-Laylin L.K."/>
            <person name="Hellsten U."/>
            <person name="Chapman J."/>
            <person name="Simakov O."/>
            <person name="Rensing S.A."/>
            <person name="Terry A."/>
            <person name="Pangilinan J."/>
            <person name="Kapitonov V."/>
            <person name="Jurka J."/>
            <person name="Salamov A."/>
            <person name="Shapiro H."/>
            <person name="Schmutz J."/>
            <person name="Grimwood J."/>
            <person name="Lindquist E."/>
            <person name="Lucas S."/>
            <person name="Grigoriev I.V."/>
            <person name="Schmitt R."/>
            <person name="Kirk D."/>
            <person name="Rokhsar D.S."/>
        </authorList>
    </citation>
    <scope>NUCLEOTIDE SEQUENCE [LARGE SCALE GENOMIC DNA]</scope>
    <source>
        <strain evidence="4">f. Nagariensis / Eve</strain>
    </source>
</reference>
<dbReference type="EMBL" id="GL378341">
    <property type="protein sequence ID" value="EFJ48118.1"/>
    <property type="molecule type" value="Genomic_DNA"/>
</dbReference>
<dbReference type="PANTHER" id="PTHR40422">
    <property type="entry name" value="TRANSLATION MACHINERY-ASSOCIATED PROTEIN 17"/>
    <property type="match status" value="1"/>
</dbReference>
<feature type="region of interest" description="Disordered" evidence="2">
    <location>
        <begin position="164"/>
        <end position="183"/>
    </location>
</feature>
<evidence type="ECO:0000256" key="2">
    <source>
        <dbReference type="SAM" id="MobiDB-lite"/>
    </source>
</evidence>
<dbReference type="InParanoid" id="D8TWW4"/>
<feature type="compositionally biased region" description="Low complexity" evidence="2">
    <location>
        <begin position="132"/>
        <end position="146"/>
    </location>
</feature>